<accession>A0A5B2WNN6</accession>
<feature type="transmembrane region" description="Helical" evidence="6">
    <location>
        <begin position="132"/>
        <end position="150"/>
    </location>
</feature>
<feature type="transmembrane region" description="Helical" evidence="6">
    <location>
        <begin position="26"/>
        <end position="43"/>
    </location>
</feature>
<evidence type="ECO:0000256" key="1">
    <source>
        <dbReference type="ARBA" id="ARBA00004651"/>
    </source>
</evidence>
<comment type="caution">
    <text evidence="8">The sequence shown here is derived from an EMBL/GenBank/DDBJ whole genome shotgun (WGS) entry which is preliminary data.</text>
</comment>
<organism evidence="8 9">
    <name type="scientific">Solihabitans fulvus</name>
    <dbReference type="NCBI Taxonomy" id="1892852"/>
    <lineage>
        <taxon>Bacteria</taxon>
        <taxon>Bacillati</taxon>
        <taxon>Actinomycetota</taxon>
        <taxon>Actinomycetes</taxon>
        <taxon>Pseudonocardiales</taxon>
        <taxon>Pseudonocardiaceae</taxon>
        <taxon>Solihabitans</taxon>
    </lineage>
</organism>
<feature type="domain" description="Copper resistance protein D" evidence="7">
    <location>
        <begin position="201"/>
        <end position="305"/>
    </location>
</feature>
<feature type="transmembrane region" description="Helical" evidence="6">
    <location>
        <begin position="162"/>
        <end position="187"/>
    </location>
</feature>
<gene>
    <name evidence="8" type="ORF">F0L68_36585</name>
</gene>
<comment type="subcellular location">
    <subcellularLocation>
        <location evidence="1">Cell membrane</location>
        <topology evidence="1">Multi-pass membrane protein</topology>
    </subcellularLocation>
</comment>
<dbReference type="GO" id="GO:0005886">
    <property type="term" value="C:plasma membrane"/>
    <property type="evidence" value="ECO:0007669"/>
    <property type="project" value="UniProtKB-SubCell"/>
</dbReference>
<protein>
    <submittedName>
        <fullName evidence="8">Copper resistance protein</fullName>
    </submittedName>
</protein>
<feature type="transmembrane region" description="Helical" evidence="6">
    <location>
        <begin position="284"/>
        <end position="306"/>
    </location>
</feature>
<dbReference type="PANTHER" id="PTHR34820:SF4">
    <property type="entry name" value="INNER MEMBRANE PROTEIN YEBZ"/>
    <property type="match status" value="1"/>
</dbReference>
<dbReference type="InterPro" id="IPR032694">
    <property type="entry name" value="CopC/D"/>
</dbReference>
<keyword evidence="2" id="KW-1003">Cell membrane</keyword>
<dbReference type="GO" id="GO:0006825">
    <property type="term" value="P:copper ion transport"/>
    <property type="evidence" value="ECO:0007669"/>
    <property type="project" value="InterPro"/>
</dbReference>
<feature type="transmembrane region" description="Helical" evidence="6">
    <location>
        <begin position="100"/>
        <end position="120"/>
    </location>
</feature>
<dbReference type="AlphaFoldDB" id="A0A5B2WNN6"/>
<evidence type="ECO:0000256" key="6">
    <source>
        <dbReference type="SAM" id="Phobius"/>
    </source>
</evidence>
<evidence type="ECO:0000256" key="5">
    <source>
        <dbReference type="ARBA" id="ARBA00023136"/>
    </source>
</evidence>
<evidence type="ECO:0000259" key="7">
    <source>
        <dbReference type="Pfam" id="PF05425"/>
    </source>
</evidence>
<evidence type="ECO:0000256" key="4">
    <source>
        <dbReference type="ARBA" id="ARBA00022989"/>
    </source>
</evidence>
<name>A0A5B2WNN6_9PSEU</name>
<dbReference type="OrthoDB" id="3681441at2"/>
<feature type="transmembrane region" description="Helical" evidence="6">
    <location>
        <begin position="208"/>
        <end position="227"/>
    </location>
</feature>
<feature type="transmembrane region" description="Helical" evidence="6">
    <location>
        <begin position="55"/>
        <end position="80"/>
    </location>
</feature>
<keyword evidence="3 6" id="KW-0812">Transmembrane</keyword>
<proteinExistence type="predicted"/>
<dbReference type="PANTHER" id="PTHR34820">
    <property type="entry name" value="INNER MEMBRANE PROTEIN YEBZ"/>
    <property type="match status" value="1"/>
</dbReference>
<dbReference type="InterPro" id="IPR008457">
    <property type="entry name" value="Cu-R_CopD_dom"/>
</dbReference>
<dbReference type="EMBL" id="VUOB01000076">
    <property type="protein sequence ID" value="KAA2252282.1"/>
    <property type="molecule type" value="Genomic_DNA"/>
</dbReference>
<keyword evidence="4 6" id="KW-1133">Transmembrane helix</keyword>
<evidence type="ECO:0000256" key="3">
    <source>
        <dbReference type="ARBA" id="ARBA00022692"/>
    </source>
</evidence>
<keyword evidence="5 6" id="KW-0472">Membrane</keyword>
<dbReference type="Pfam" id="PF05425">
    <property type="entry name" value="CopD"/>
    <property type="match status" value="1"/>
</dbReference>
<evidence type="ECO:0000313" key="9">
    <source>
        <dbReference type="Proteomes" id="UP000323454"/>
    </source>
</evidence>
<reference evidence="8 9" key="2">
    <citation type="submission" date="2019-09" db="EMBL/GenBank/DDBJ databases">
        <authorList>
            <person name="Jin C."/>
        </authorList>
    </citation>
    <scope>NUCLEOTIDE SEQUENCE [LARGE SCALE GENOMIC DNA]</scope>
    <source>
        <strain evidence="8 9">AN110305</strain>
    </source>
</reference>
<feature type="transmembrane region" description="Helical" evidence="6">
    <location>
        <begin position="239"/>
        <end position="258"/>
    </location>
</feature>
<keyword evidence="9" id="KW-1185">Reference proteome</keyword>
<reference evidence="8 9" key="1">
    <citation type="submission" date="2019-09" db="EMBL/GenBank/DDBJ databases">
        <title>Goodfellowia gen. nov., a new genus of the Pseudonocardineae related to Actinoalloteichus, containing Goodfellowia coeruleoviolacea gen. nov., comb. nov. gen. nov., comb. nov.</title>
        <authorList>
            <person name="Labeda D."/>
        </authorList>
    </citation>
    <scope>NUCLEOTIDE SEQUENCE [LARGE SCALE GENOMIC DNA]</scope>
    <source>
        <strain evidence="8 9">AN110305</strain>
    </source>
</reference>
<evidence type="ECO:0000256" key="2">
    <source>
        <dbReference type="ARBA" id="ARBA00022475"/>
    </source>
</evidence>
<sequence>MLATAAGNAAGDAAHSCYVLARVVDYLGGALFWGGLFFVAVLWPAGAAERGARRLVVLGWVLGLLGTVAGLGLEGAWVLQRPPADAFRFDVLSEVVGLDFGRVWVARALLWVLAGVVLVDLSRRGEAAARSWAWRVGAGAVGLGLLRTNGLTGHSRDLPQPALMQVVVLVHLIAVSLWVGGLAMLLFGVLPGRRPDVLALVVPRYSKLALGSVAAIVLAGLVLAWRLLGSLSALTDTGYGHLLLIKLGVLAVALVGGLGSKRWVDRRLDFAVALRGDATTVRPFVYSVAAETVLVTVVLAVAGFLVTASPGR</sequence>
<dbReference type="Proteomes" id="UP000323454">
    <property type="component" value="Unassembled WGS sequence"/>
</dbReference>
<evidence type="ECO:0000313" key="8">
    <source>
        <dbReference type="EMBL" id="KAA2252282.1"/>
    </source>
</evidence>